<comment type="caution">
    <text evidence="2">The sequence shown here is derived from an EMBL/GenBank/DDBJ whole genome shotgun (WGS) entry which is preliminary data.</text>
</comment>
<name>A0A0L6W2V1_9FIRM</name>
<evidence type="ECO:0000313" key="2">
    <source>
        <dbReference type="EMBL" id="KNZ69708.1"/>
    </source>
</evidence>
<keyword evidence="1" id="KW-0472">Membrane</keyword>
<dbReference type="AlphaFoldDB" id="A0A0L6W2V1"/>
<reference evidence="3" key="1">
    <citation type="submission" date="2015-07" db="EMBL/GenBank/DDBJ databases">
        <title>Complete Genome of Thermincola ferriacetica strain Z-0001T.</title>
        <authorList>
            <person name="Lusk B."/>
            <person name="Badalamenti J.P."/>
            <person name="Parameswaran P."/>
            <person name="Bond D.R."/>
            <person name="Torres C.I."/>
        </authorList>
    </citation>
    <scope>NUCLEOTIDE SEQUENCE [LARGE SCALE GENOMIC DNA]</scope>
    <source>
        <strain evidence="3">Z-0001</strain>
    </source>
</reference>
<evidence type="ECO:0000256" key="1">
    <source>
        <dbReference type="SAM" id="Phobius"/>
    </source>
</evidence>
<keyword evidence="1" id="KW-1133">Transmembrane helix</keyword>
<dbReference type="Pfam" id="PF14584">
    <property type="entry name" value="DUF4446"/>
    <property type="match status" value="1"/>
</dbReference>
<organism evidence="2 3">
    <name type="scientific">Thermincola ferriacetica</name>
    <dbReference type="NCBI Taxonomy" id="281456"/>
    <lineage>
        <taxon>Bacteria</taxon>
        <taxon>Bacillati</taxon>
        <taxon>Bacillota</taxon>
        <taxon>Clostridia</taxon>
        <taxon>Eubacteriales</taxon>
        <taxon>Thermincolaceae</taxon>
        <taxon>Thermincola</taxon>
    </lineage>
</organism>
<dbReference type="EMBL" id="LGTE01000009">
    <property type="protein sequence ID" value="KNZ69708.1"/>
    <property type="molecule type" value="Genomic_DNA"/>
</dbReference>
<keyword evidence="1" id="KW-0812">Transmembrane</keyword>
<sequence length="166" mass="18663">METLIQVVEMNGPFLSIFSIVLGVLNLVLFFILLGRCINLNKRYKKLVRGMDNRNLEDILHAHMERVAEVVREMNGIAAICRELKSITEKSIQKVGVVRFNAFADTGSDLSFAVALLDKFGDGVVLSSIFGRDDQRTYAKPVKNGNSTYQLSDEELEAIRIALQRK</sequence>
<accession>A0A0L6W2V1</accession>
<dbReference type="InterPro" id="IPR027981">
    <property type="entry name" value="DUF4446"/>
</dbReference>
<dbReference type="RefSeq" id="WP_052217686.1">
    <property type="nucleotide sequence ID" value="NZ_LGTE01000009.1"/>
</dbReference>
<protein>
    <recommendedName>
        <fullName evidence="4">DUF4446 domain-containing protein</fullName>
    </recommendedName>
</protein>
<evidence type="ECO:0008006" key="4">
    <source>
        <dbReference type="Google" id="ProtNLM"/>
    </source>
</evidence>
<evidence type="ECO:0000313" key="3">
    <source>
        <dbReference type="Proteomes" id="UP000037175"/>
    </source>
</evidence>
<gene>
    <name evidence="2" type="ORF">Tfer_1523</name>
</gene>
<feature type="transmembrane region" description="Helical" evidence="1">
    <location>
        <begin position="12"/>
        <end position="35"/>
    </location>
</feature>
<dbReference type="Proteomes" id="UP000037175">
    <property type="component" value="Unassembled WGS sequence"/>
</dbReference>
<keyword evidence="3" id="KW-1185">Reference proteome</keyword>
<proteinExistence type="predicted"/>
<dbReference type="PATRIC" id="fig|281456.6.peg.1627"/>